<dbReference type="RefSeq" id="WP_172354349.1">
    <property type="nucleotide sequence ID" value="NZ_CP053661.1"/>
</dbReference>
<organism evidence="1 2">
    <name type="scientific">Thermoleptolyngbya sichuanensis A183</name>
    <dbReference type="NCBI Taxonomy" id="2737172"/>
    <lineage>
        <taxon>Bacteria</taxon>
        <taxon>Bacillati</taxon>
        <taxon>Cyanobacteriota</taxon>
        <taxon>Cyanophyceae</taxon>
        <taxon>Oculatellales</taxon>
        <taxon>Oculatellaceae</taxon>
        <taxon>Thermoleptolyngbya</taxon>
        <taxon>Thermoleptolyngbya sichuanensis</taxon>
    </lineage>
</organism>
<accession>A0A6M8B660</accession>
<name>A0A6M8B660_9CYAN</name>
<reference evidence="1 2" key="1">
    <citation type="submission" date="2020-05" db="EMBL/GenBank/DDBJ databases">
        <title>Complete genome sequence of of a novel Thermoleptolyngbya strain isolated from hot springs of Ganzi, Sichuan China.</title>
        <authorList>
            <person name="Tang J."/>
            <person name="Daroch M."/>
            <person name="Li L."/>
            <person name="Waleron K."/>
            <person name="Waleron M."/>
            <person name="Waleron M."/>
        </authorList>
    </citation>
    <scope>NUCLEOTIDE SEQUENCE [LARGE SCALE GENOMIC DNA]</scope>
    <source>
        <strain evidence="1 2">PKUAC-SCTA183</strain>
    </source>
</reference>
<dbReference type="Proteomes" id="UP000505210">
    <property type="component" value="Chromosome"/>
</dbReference>
<proteinExistence type="predicted"/>
<gene>
    <name evidence="1" type="ORF">HPC62_06940</name>
</gene>
<protein>
    <submittedName>
        <fullName evidence="1">Uncharacterized protein</fullName>
    </submittedName>
</protein>
<evidence type="ECO:0000313" key="1">
    <source>
        <dbReference type="EMBL" id="QKD81968.1"/>
    </source>
</evidence>
<evidence type="ECO:0000313" key="2">
    <source>
        <dbReference type="Proteomes" id="UP000505210"/>
    </source>
</evidence>
<dbReference type="EMBL" id="CP053661">
    <property type="protein sequence ID" value="QKD81968.1"/>
    <property type="molecule type" value="Genomic_DNA"/>
</dbReference>
<dbReference type="KEGG" id="theu:HPC62_06940"/>
<keyword evidence="2" id="KW-1185">Reference proteome</keyword>
<dbReference type="AlphaFoldDB" id="A0A6M8B660"/>
<sequence length="53" mass="6025">MTQLSLSEDEIRQAATEKSFERGEDYYDQGAVLEIVRRGRTVYAALEESEADP</sequence>